<dbReference type="OMA" id="WERSAYR"/>
<dbReference type="EMBL" id="KL584772">
    <property type="protein sequence ID" value="KEQ92128.1"/>
    <property type="molecule type" value="Genomic_DNA"/>
</dbReference>
<dbReference type="OrthoDB" id="416441at2759"/>
<dbReference type="PANTHER" id="PTHR43056:SF10">
    <property type="entry name" value="COCE_NOND FAMILY, PUTATIVE (AFU_ORTHOLOGUE AFUA_7G00600)-RELATED"/>
    <property type="match status" value="1"/>
</dbReference>
<dbReference type="RefSeq" id="XP_013340685.1">
    <property type="nucleotide sequence ID" value="XM_013485231.1"/>
</dbReference>
<feature type="domain" description="Xaa-Pro dipeptidyl-peptidase C-terminal" evidence="2">
    <location>
        <begin position="242"/>
        <end position="481"/>
    </location>
</feature>
<dbReference type="Gene3D" id="3.40.50.1820">
    <property type="entry name" value="alpha/beta hydrolase"/>
    <property type="match status" value="2"/>
</dbReference>
<dbReference type="SUPFAM" id="SSF53474">
    <property type="entry name" value="alpha/beta-Hydrolases"/>
    <property type="match status" value="1"/>
</dbReference>
<proteinExistence type="predicted"/>
<dbReference type="Pfam" id="PF08530">
    <property type="entry name" value="PepX_C"/>
    <property type="match status" value="1"/>
</dbReference>
<dbReference type="GeneID" id="25368419"/>
<dbReference type="InParanoid" id="A0A074Y2Z6"/>
<reference evidence="3 4" key="1">
    <citation type="journal article" date="2014" name="BMC Genomics">
        <title>Genome sequencing of four Aureobasidium pullulans varieties: biotechnological potential, stress tolerance, and description of new species.</title>
        <authorList>
            <person name="Gostin Ar C."/>
            <person name="Ohm R.A."/>
            <person name="Kogej T."/>
            <person name="Sonjak S."/>
            <person name="Turk M."/>
            <person name="Zajc J."/>
            <person name="Zalar P."/>
            <person name="Grube M."/>
            <person name="Sun H."/>
            <person name="Han J."/>
            <person name="Sharma A."/>
            <person name="Chiniquy J."/>
            <person name="Ngan C.Y."/>
            <person name="Lipzen A."/>
            <person name="Barry K."/>
            <person name="Grigoriev I.V."/>
            <person name="Gunde-Cimerman N."/>
        </authorList>
    </citation>
    <scope>NUCLEOTIDE SEQUENCE [LARGE SCALE GENOMIC DNA]</scope>
    <source>
        <strain evidence="3 4">EXF-2481</strain>
    </source>
</reference>
<dbReference type="HOGENOM" id="CLU_015590_2_1_1"/>
<dbReference type="GO" id="GO:0008239">
    <property type="term" value="F:dipeptidyl-peptidase activity"/>
    <property type="evidence" value="ECO:0007669"/>
    <property type="project" value="InterPro"/>
</dbReference>
<evidence type="ECO:0000313" key="4">
    <source>
        <dbReference type="Proteomes" id="UP000030641"/>
    </source>
</evidence>
<sequence>MTYGPYGKDIPYQDFHPRSYSEVNPEQKSAHSAWEVPDPGYWTSKGYVVVRADERGLGQSPGKLDTMSRGTSDAFVDVAKWVAEQSWSTGKVDLLGGAKTAYYRDCCRHDGILSSKFIRFWWDGQVLSNQYSKGGRAARNWGPDSIEGDLSEDELRANRQDQNEDNTNNHFRDDPYYASKEYNMADIQVPLLSVANWCGIHLHLRGNVEGWVSAGSELKYLSFITGRHDLPFYYKEEVEVQRSFLDAFPKGGDRGGWSDVTAPNVDLVLRKGDVGFNNPEDEKTFPRHIETEWPLAHTQYIPYYLTPDLILTTLQPENTQETEITGHITAHLNVYVAPEGETVPTDIDLFLTLRHFSAEGKEIFYTGTGGNNVPLCKGWLRVCLRKINSDHARHRFYLPYRDYFSSDVLPVIPGEIHPVVVEVWPTNIIFEKGERLVLDVASGDTQSCEKFQHNSPIDRTPEKLMGRNFIHISSERPNFVTLPVIPPK</sequence>
<dbReference type="AlphaFoldDB" id="A0A074Y2Z6"/>
<dbReference type="Proteomes" id="UP000030641">
    <property type="component" value="Unassembled WGS sequence"/>
</dbReference>
<dbReference type="SMART" id="SM00939">
    <property type="entry name" value="PepX_C"/>
    <property type="match status" value="1"/>
</dbReference>
<evidence type="ECO:0000259" key="2">
    <source>
        <dbReference type="SMART" id="SM00939"/>
    </source>
</evidence>
<protein>
    <recommendedName>
        <fullName evidence="2">Xaa-Pro dipeptidyl-peptidase C-terminal domain-containing protein</fullName>
    </recommendedName>
</protein>
<keyword evidence="4" id="KW-1185">Reference proteome</keyword>
<dbReference type="Gene3D" id="2.60.120.260">
    <property type="entry name" value="Galactose-binding domain-like"/>
    <property type="match status" value="1"/>
</dbReference>
<dbReference type="SUPFAM" id="SSF49785">
    <property type="entry name" value="Galactose-binding domain-like"/>
    <property type="match status" value="1"/>
</dbReference>
<dbReference type="InterPro" id="IPR029058">
    <property type="entry name" value="AB_hydrolase_fold"/>
</dbReference>
<gene>
    <name evidence="3" type="ORF">AUEXF2481DRAFT_47988</name>
</gene>
<dbReference type="InterPro" id="IPR000383">
    <property type="entry name" value="Xaa-Pro-like_dom"/>
</dbReference>
<name>A0A074Y2Z6_AURSE</name>
<evidence type="ECO:0000256" key="1">
    <source>
        <dbReference type="ARBA" id="ARBA00022801"/>
    </source>
</evidence>
<dbReference type="STRING" id="1043005.A0A074Y2Z6"/>
<dbReference type="PANTHER" id="PTHR43056">
    <property type="entry name" value="PEPTIDASE S9 PROLYL OLIGOPEPTIDASE"/>
    <property type="match status" value="1"/>
</dbReference>
<organism evidence="3 4">
    <name type="scientific">Aureobasidium subglaciale (strain EXF-2481)</name>
    <name type="common">Aureobasidium pullulans var. subglaciale</name>
    <dbReference type="NCBI Taxonomy" id="1043005"/>
    <lineage>
        <taxon>Eukaryota</taxon>
        <taxon>Fungi</taxon>
        <taxon>Dikarya</taxon>
        <taxon>Ascomycota</taxon>
        <taxon>Pezizomycotina</taxon>
        <taxon>Dothideomycetes</taxon>
        <taxon>Dothideomycetidae</taxon>
        <taxon>Dothideales</taxon>
        <taxon>Saccotheciaceae</taxon>
        <taxon>Aureobasidium</taxon>
    </lineage>
</organism>
<dbReference type="Pfam" id="PF02129">
    <property type="entry name" value="Peptidase_S15"/>
    <property type="match status" value="1"/>
</dbReference>
<dbReference type="InterPro" id="IPR013736">
    <property type="entry name" value="Xaa-Pro_dipept_C"/>
</dbReference>
<accession>A0A074Y2Z6</accession>
<dbReference type="InterPro" id="IPR050585">
    <property type="entry name" value="Xaa-Pro_dipeptidyl-ppase/CocE"/>
</dbReference>
<evidence type="ECO:0000313" key="3">
    <source>
        <dbReference type="EMBL" id="KEQ92128.1"/>
    </source>
</evidence>
<dbReference type="InterPro" id="IPR008979">
    <property type="entry name" value="Galactose-bd-like_sf"/>
</dbReference>
<keyword evidence="1" id="KW-0378">Hydrolase</keyword>